<keyword evidence="2" id="KW-1185">Reference proteome</keyword>
<dbReference type="SUPFAM" id="SSF53756">
    <property type="entry name" value="UDP-Glycosyltransferase/glycogen phosphorylase"/>
    <property type="match status" value="1"/>
</dbReference>
<dbReference type="RefSeq" id="WP_180285167.1">
    <property type="nucleotide sequence ID" value="NZ_JABFDB010000027.1"/>
</dbReference>
<name>A0ABX2TJY0_9PROT</name>
<dbReference type="InterPro" id="IPR050194">
    <property type="entry name" value="Glycosyltransferase_grp1"/>
</dbReference>
<dbReference type="PANTHER" id="PTHR45947:SF3">
    <property type="entry name" value="SULFOQUINOVOSYL TRANSFERASE SQD2"/>
    <property type="match status" value="1"/>
</dbReference>
<dbReference type="PANTHER" id="PTHR45947">
    <property type="entry name" value="SULFOQUINOVOSYL TRANSFERASE SQD2"/>
    <property type="match status" value="1"/>
</dbReference>
<gene>
    <name evidence="1" type="ORF">HND93_27125</name>
</gene>
<comment type="caution">
    <text evidence="1">The sequence shown here is derived from an EMBL/GenBank/DDBJ whole genome shotgun (WGS) entry which is preliminary data.</text>
</comment>
<dbReference type="EMBL" id="JABFDB010000027">
    <property type="protein sequence ID" value="NYZ23389.1"/>
    <property type="molecule type" value="Genomic_DNA"/>
</dbReference>
<sequence>MTDTRPALKVAVLVDLLWRPDAGGHVKCWERLSEAAVRSAPGIDLTVHFQGEEERTVTLAPNVRHRHHRPVFSTARIPFLRHVPDHTDLARHHPRLAARLQDCDLIHTTDAFFAYARTAERVVAARGVPLVNSVHTDTPGYTRIFMARTLEGLFGTGALTRLLVDRLALPAKGERDMLAKLARHQARCAFALVSRPEERARAEAVLPPERVGLLRRGIDRTLFTPAARDRAWLEEAYGVPRNRALVLFAGRINRGKRPMTLARAVHQLRGEGLDLHLLCAGEGEEKPELQALLGDAATCPGAVPQTVLARFYASADLFVLPSEIEVNSNVVREALSSGVAVLAHADSGAGAVLREGETGGTVRGSDPDSWAAALRPLVAEPERLAAMGRGAGAWAAANLPSWDDVLLQDVLPVWTAAGRAP</sequence>
<dbReference type="Proteomes" id="UP000584642">
    <property type="component" value="Unassembled WGS sequence"/>
</dbReference>
<protein>
    <submittedName>
        <fullName evidence="1">Glycosyltransferase</fullName>
    </submittedName>
</protein>
<dbReference type="Pfam" id="PF13692">
    <property type="entry name" value="Glyco_trans_1_4"/>
    <property type="match status" value="1"/>
</dbReference>
<accession>A0ABX2TJY0</accession>
<evidence type="ECO:0000313" key="2">
    <source>
        <dbReference type="Proteomes" id="UP000584642"/>
    </source>
</evidence>
<reference evidence="1 2" key="1">
    <citation type="submission" date="2020-05" db="EMBL/GenBank/DDBJ databases">
        <title>Azospirillum oleiclasticum sp. nov, a nitrogen-fixing and heavy crude oil-emulsifying bacterium isolated from the crude oil of Yumen Oilfield.</title>
        <authorList>
            <person name="Wu D."/>
            <person name="Cai M."/>
            <person name="Zhang X."/>
        </authorList>
    </citation>
    <scope>NUCLEOTIDE SEQUENCE [LARGE SCALE GENOMIC DNA]</scope>
    <source>
        <strain evidence="1 2">ROY-1-1-2</strain>
    </source>
</reference>
<evidence type="ECO:0000313" key="1">
    <source>
        <dbReference type="EMBL" id="NYZ23389.1"/>
    </source>
</evidence>
<dbReference type="Gene3D" id="3.40.50.2000">
    <property type="entry name" value="Glycogen Phosphorylase B"/>
    <property type="match status" value="2"/>
</dbReference>
<organism evidence="1 2">
    <name type="scientific">Azospirillum oleiclasticum</name>
    <dbReference type="NCBI Taxonomy" id="2735135"/>
    <lineage>
        <taxon>Bacteria</taxon>
        <taxon>Pseudomonadati</taxon>
        <taxon>Pseudomonadota</taxon>
        <taxon>Alphaproteobacteria</taxon>
        <taxon>Rhodospirillales</taxon>
        <taxon>Azospirillaceae</taxon>
        <taxon>Azospirillum</taxon>
    </lineage>
</organism>
<proteinExistence type="predicted"/>